<dbReference type="InterPro" id="IPR029063">
    <property type="entry name" value="SAM-dependent_MTases_sf"/>
</dbReference>
<evidence type="ECO:0000313" key="8">
    <source>
        <dbReference type="Proteomes" id="UP001612812"/>
    </source>
</evidence>
<accession>A0ABW7ZV11</accession>
<dbReference type="PANTHER" id="PTHR30481:SF2">
    <property type="entry name" value="SITE-SPECIFIC DNA-METHYLTRANSFERASE (ADENINE-SPECIFIC)"/>
    <property type="match status" value="1"/>
</dbReference>
<dbReference type="InterPro" id="IPR012263">
    <property type="entry name" value="M_m6A_EcoRV"/>
</dbReference>
<dbReference type="Gene3D" id="1.10.1020.10">
    <property type="entry name" value="Adenine-specific Methyltransferase, Domain 2"/>
    <property type="match status" value="1"/>
</dbReference>
<dbReference type="InterPro" id="IPR012327">
    <property type="entry name" value="MeTrfase_D12"/>
</dbReference>
<sequence>MKTAFISPLRYPGGKGKLGPYFARLLADQTARIDTYAEPYAGGAGAGLYLLSEGYIDKLLINDLNPGIAAFWRAVLYRNKEFAERVREADVSISAWHRHRQVYLDPGEHDDFELGYSTFFLNRCNRSGILTARPIGGLDQAGKWKIDARFNRTNLSQRIKKLEALSSSIQVTQQPALSFLGSLSESIKPILLYVDPPYLVKGEELYMSAHSWGDHEELAEMLAKLRHPWVLTYDVDERVRSLYPLNRCIQYSISHTAQTQKVGREFMLFSRGLRVGDLAVSSNRDGVWIA</sequence>
<dbReference type="GO" id="GO:0008168">
    <property type="term" value="F:methyltransferase activity"/>
    <property type="evidence" value="ECO:0007669"/>
    <property type="project" value="UniProtKB-KW"/>
</dbReference>
<dbReference type="RefSeq" id="WP_396768585.1">
    <property type="nucleotide sequence ID" value="NZ_JBITLA010000002.1"/>
</dbReference>
<dbReference type="Pfam" id="PF02086">
    <property type="entry name" value="MethyltransfD12"/>
    <property type="match status" value="1"/>
</dbReference>
<evidence type="ECO:0000256" key="1">
    <source>
        <dbReference type="ARBA" id="ARBA00006594"/>
    </source>
</evidence>
<dbReference type="Gene3D" id="3.40.50.150">
    <property type="entry name" value="Vaccinia Virus protein VP39"/>
    <property type="match status" value="1"/>
</dbReference>
<evidence type="ECO:0000256" key="5">
    <source>
        <dbReference type="ARBA" id="ARBA00022691"/>
    </source>
</evidence>
<dbReference type="SUPFAM" id="SSF53335">
    <property type="entry name" value="S-adenosyl-L-methionine-dependent methyltransferases"/>
    <property type="match status" value="1"/>
</dbReference>
<proteinExistence type="inferred from homology"/>
<protein>
    <recommendedName>
        <fullName evidence="2">site-specific DNA-methyltransferase (adenine-specific)</fullName>
        <ecNumber evidence="2">2.1.1.72</ecNumber>
    </recommendedName>
</protein>
<comment type="similarity">
    <text evidence="1">Belongs to the N(4)/N(6)-methyltransferase family.</text>
</comment>
<dbReference type="PANTHER" id="PTHR30481">
    <property type="entry name" value="DNA ADENINE METHYLASE"/>
    <property type="match status" value="1"/>
</dbReference>
<comment type="catalytic activity">
    <reaction evidence="6">
        <text>a 2'-deoxyadenosine in DNA + S-adenosyl-L-methionine = an N(6)-methyl-2'-deoxyadenosine in DNA + S-adenosyl-L-homocysteine + H(+)</text>
        <dbReference type="Rhea" id="RHEA:15197"/>
        <dbReference type="Rhea" id="RHEA-COMP:12418"/>
        <dbReference type="Rhea" id="RHEA-COMP:12419"/>
        <dbReference type="ChEBI" id="CHEBI:15378"/>
        <dbReference type="ChEBI" id="CHEBI:57856"/>
        <dbReference type="ChEBI" id="CHEBI:59789"/>
        <dbReference type="ChEBI" id="CHEBI:90615"/>
        <dbReference type="ChEBI" id="CHEBI:90616"/>
        <dbReference type="EC" id="2.1.1.72"/>
    </reaction>
</comment>
<keyword evidence="4" id="KW-0808">Transferase</keyword>
<keyword evidence="8" id="KW-1185">Reference proteome</keyword>
<dbReference type="PRINTS" id="PR00505">
    <property type="entry name" value="D12N6MTFRASE"/>
</dbReference>
<dbReference type="Proteomes" id="UP001612812">
    <property type="component" value="Unassembled WGS sequence"/>
</dbReference>
<dbReference type="InterPro" id="IPR023095">
    <property type="entry name" value="Ade_MeTrfase_dom_2"/>
</dbReference>
<reference evidence="7 8" key="1">
    <citation type="submission" date="2024-10" db="EMBL/GenBank/DDBJ databases">
        <title>The Natural Products Discovery Center: Release of the First 8490 Sequenced Strains for Exploring Actinobacteria Biosynthetic Diversity.</title>
        <authorList>
            <person name="Kalkreuter E."/>
            <person name="Kautsar S.A."/>
            <person name="Yang D."/>
            <person name="Bader C.D."/>
            <person name="Teijaro C.N."/>
            <person name="Fluegel L."/>
            <person name="Davis C.M."/>
            <person name="Simpson J.R."/>
            <person name="Lauterbach L."/>
            <person name="Steele A.D."/>
            <person name="Gui C."/>
            <person name="Meng S."/>
            <person name="Li G."/>
            <person name="Viehrig K."/>
            <person name="Ye F."/>
            <person name="Su P."/>
            <person name="Kiefer A.F."/>
            <person name="Nichols A."/>
            <person name="Cepeda A.J."/>
            <person name="Yan W."/>
            <person name="Fan B."/>
            <person name="Jiang Y."/>
            <person name="Adhikari A."/>
            <person name="Zheng C.-J."/>
            <person name="Schuster L."/>
            <person name="Cowan T.M."/>
            <person name="Smanski M.J."/>
            <person name="Chevrette M.G."/>
            <person name="De Carvalho L.P.S."/>
            <person name="Shen B."/>
        </authorList>
    </citation>
    <scope>NUCLEOTIDE SEQUENCE [LARGE SCALE GENOMIC DNA]</scope>
    <source>
        <strain evidence="7 8">NPDC049845</strain>
    </source>
</reference>
<gene>
    <name evidence="7" type="ORF">ACIBP4_27420</name>
</gene>
<dbReference type="EC" id="2.1.1.72" evidence="2"/>
<evidence type="ECO:0000256" key="6">
    <source>
        <dbReference type="ARBA" id="ARBA00047942"/>
    </source>
</evidence>
<organism evidence="7 8">
    <name type="scientific">Micromonospora maritima</name>
    <dbReference type="NCBI Taxonomy" id="986711"/>
    <lineage>
        <taxon>Bacteria</taxon>
        <taxon>Bacillati</taxon>
        <taxon>Actinomycetota</taxon>
        <taxon>Actinomycetes</taxon>
        <taxon>Micromonosporales</taxon>
        <taxon>Micromonosporaceae</taxon>
        <taxon>Micromonospora</taxon>
    </lineage>
</organism>
<evidence type="ECO:0000256" key="3">
    <source>
        <dbReference type="ARBA" id="ARBA00022603"/>
    </source>
</evidence>
<keyword evidence="3 7" id="KW-0489">Methyltransferase</keyword>
<dbReference type="PIRSF" id="PIRSF000398">
    <property type="entry name" value="M_m6A_EcoRV"/>
    <property type="match status" value="1"/>
</dbReference>
<name>A0ABW7ZV11_9ACTN</name>
<evidence type="ECO:0000256" key="2">
    <source>
        <dbReference type="ARBA" id="ARBA00011900"/>
    </source>
</evidence>
<comment type="caution">
    <text evidence="7">The sequence shown here is derived from an EMBL/GenBank/DDBJ whole genome shotgun (WGS) entry which is preliminary data.</text>
</comment>
<evidence type="ECO:0000313" key="7">
    <source>
        <dbReference type="EMBL" id="MFI7266022.1"/>
    </source>
</evidence>
<evidence type="ECO:0000256" key="4">
    <source>
        <dbReference type="ARBA" id="ARBA00022679"/>
    </source>
</evidence>
<dbReference type="GO" id="GO:0032259">
    <property type="term" value="P:methylation"/>
    <property type="evidence" value="ECO:0007669"/>
    <property type="project" value="UniProtKB-KW"/>
</dbReference>
<dbReference type="EMBL" id="JBITLE010000015">
    <property type="protein sequence ID" value="MFI7266022.1"/>
    <property type="molecule type" value="Genomic_DNA"/>
</dbReference>
<keyword evidence="5" id="KW-0949">S-adenosyl-L-methionine</keyword>